<accession>A0ABP3GH21</accession>
<dbReference type="EC" id="3.1.3.-" evidence="7"/>
<evidence type="ECO:0000256" key="7">
    <source>
        <dbReference type="PIRNR" id="PIRNR004682"/>
    </source>
</evidence>
<proteinExistence type="inferred from homology"/>
<evidence type="ECO:0000256" key="1">
    <source>
        <dbReference type="ARBA" id="ARBA00004496"/>
    </source>
</evidence>
<evidence type="ECO:0000313" key="9">
    <source>
        <dbReference type="Proteomes" id="UP001500782"/>
    </source>
</evidence>
<dbReference type="PANTHER" id="PTHR42891:SF1">
    <property type="entry name" value="D-GLYCERO-BETA-D-MANNO-HEPTOSE-1,7-BISPHOSPHATE 7-PHOSPHATASE"/>
    <property type="match status" value="1"/>
</dbReference>
<dbReference type="InterPro" id="IPR036412">
    <property type="entry name" value="HAD-like_sf"/>
</dbReference>
<protein>
    <recommendedName>
        <fullName evidence="6 7">D,D-heptose 1,7-bisphosphate phosphatase</fullName>
        <ecNumber evidence="7">3.1.3.-</ecNumber>
    </recommendedName>
</protein>
<dbReference type="SUPFAM" id="SSF56784">
    <property type="entry name" value="HAD-like"/>
    <property type="match status" value="1"/>
</dbReference>
<keyword evidence="4 7" id="KW-0378">Hydrolase</keyword>
<evidence type="ECO:0000256" key="5">
    <source>
        <dbReference type="ARBA" id="ARBA00023277"/>
    </source>
</evidence>
<organism evidence="8 9">
    <name type="scientific">Bacillus carboniphilus</name>
    <dbReference type="NCBI Taxonomy" id="86663"/>
    <lineage>
        <taxon>Bacteria</taxon>
        <taxon>Bacillati</taxon>
        <taxon>Bacillota</taxon>
        <taxon>Bacilli</taxon>
        <taxon>Bacillales</taxon>
        <taxon>Bacillaceae</taxon>
        <taxon>Bacillus</taxon>
    </lineage>
</organism>
<name>A0ABP3GH21_9BACI</name>
<evidence type="ECO:0000256" key="2">
    <source>
        <dbReference type="ARBA" id="ARBA00022490"/>
    </source>
</evidence>
<dbReference type="Proteomes" id="UP001500782">
    <property type="component" value="Unassembled WGS sequence"/>
</dbReference>
<dbReference type="NCBIfam" id="TIGR01662">
    <property type="entry name" value="HAD-SF-IIIA"/>
    <property type="match status" value="1"/>
</dbReference>
<gene>
    <name evidence="8" type="ORF">GCM10008967_36750</name>
</gene>
<dbReference type="InterPro" id="IPR023214">
    <property type="entry name" value="HAD_sf"/>
</dbReference>
<dbReference type="PIRSF" id="PIRSF004682">
    <property type="entry name" value="GmhB"/>
    <property type="match status" value="1"/>
</dbReference>
<comment type="similarity">
    <text evidence="7">Belongs to the gmhB family.</text>
</comment>
<keyword evidence="5 7" id="KW-0119">Carbohydrate metabolism</keyword>
<comment type="caution">
    <text evidence="8">The sequence shown here is derived from an EMBL/GenBank/DDBJ whole genome shotgun (WGS) entry which is preliminary data.</text>
</comment>
<keyword evidence="3" id="KW-0479">Metal-binding</keyword>
<dbReference type="PANTHER" id="PTHR42891">
    <property type="entry name" value="D-GLYCERO-BETA-D-MANNO-HEPTOSE-1,7-BISPHOSPHATE 7-PHOSPHATASE"/>
    <property type="match status" value="1"/>
</dbReference>
<dbReference type="Gene3D" id="3.40.50.1000">
    <property type="entry name" value="HAD superfamily/HAD-like"/>
    <property type="match status" value="1"/>
</dbReference>
<dbReference type="RefSeq" id="WP_343802404.1">
    <property type="nucleotide sequence ID" value="NZ_BAAADJ010000061.1"/>
</dbReference>
<evidence type="ECO:0000256" key="6">
    <source>
        <dbReference type="ARBA" id="ARBA00031828"/>
    </source>
</evidence>
<dbReference type="InterPro" id="IPR006543">
    <property type="entry name" value="Histidinol-phos"/>
</dbReference>
<evidence type="ECO:0000256" key="4">
    <source>
        <dbReference type="ARBA" id="ARBA00022801"/>
    </source>
</evidence>
<dbReference type="InterPro" id="IPR004446">
    <property type="entry name" value="Heptose_bisP_phosphatase"/>
</dbReference>
<dbReference type="GO" id="GO:0016787">
    <property type="term" value="F:hydrolase activity"/>
    <property type="evidence" value="ECO:0007669"/>
    <property type="project" value="UniProtKB-KW"/>
</dbReference>
<evidence type="ECO:0000256" key="3">
    <source>
        <dbReference type="ARBA" id="ARBA00022723"/>
    </source>
</evidence>
<reference evidence="9" key="1">
    <citation type="journal article" date="2019" name="Int. J. Syst. Evol. Microbiol.">
        <title>The Global Catalogue of Microorganisms (GCM) 10K type strain sequencing project: providing services to taxonomists for standard genome sequencing and annotation.</title>
        <authorList>
            <consortium name="The Broad Institute Genomics Platform"/>
            <consortium name="The Broad Institute Genome Sequencing Center for Infectious Disease"/>
            <person name="Wu L."/>
            <person name="Ma J."/>
        </authorList>
    </citation>
    <scope>NUCLEOTIDE SEQUENCE [LARGE SCALE GENOMIC DNA]</scope>
    <source>
        <strain evidence="9">JCM 9731</strain>
    </source>
</reference>
<dbReference type="NCBIfam" id="NF005264">
    <property type="entry name" value="PRK06769.1"/>
    <property type="match status" value="1"/>
</dbReference>
<sequence>MLHRVHAVFIDRDGTIGGSDQVEYPGQMTFYPGVKESIQLLKQHGVRIFSFTNQPGVARGEVEEKDFVTELSVIGFDQVYLCPHEHNAGCTCRKPSIGMLEKAVNEYHIDLHKSIVIGDRWTDLMAAQEAGCKKILVRTGAGEVALTKYHNNEYYGKWGEVSPDFIAKDFVEAVHWIIQNG</sequence>
<evidence type="ECO:0000313" key="8">
    <source>
        <dbReference type="EMBL" id="GAA0342941.1"/>
    </source>
</evidence>
<dbReference type="Pfam" id="PF13242">
    <property type="entry name" value="Hydrolase_like"/>
    <property type="match status" value="1"/>
</dbReference>
<keyword evidence="9" id="KW-1185">Reference proteome</keyword>
<dbReference type="InterPro" id="IPR006549">
    <property type="entry name" value="HAD-SF_hydro_IIIA"/>
</dbReference>
<keyword evidence="2 7" id="KW-0963">Cytoplasm</keyword>
<dbReference type="EMBL" id="BAAADJ010000061">
    <property type="protein sequence ID" value="GAA0342941.1"/>
    <property type="molecule type" value="Genomic_DNA"/>
</dbReference>
<dbReference type="NCBIfam" id="TIGR01656">
    <property type="entry name" value="Histidinol-ppas"/>
    <property type="match status" value="1"/>
</dbReference>
<comment type="subcellular location">
    <subcellularLocation>
        <location evidence="1 7">Cytoplasm</location>
    </subcellularLocation>
</comment>